<name>A0A543INV9_9ACTN</name>
<gene>
    <name evidence="1" type="ORF">FHX41_6073</name>
</gene>
<dbReference type="EMBL" id="VFPO01000001">
    <property type="protein sequence ID" value="TQM72276.1"/>
    <property type="molecule type" value="Genomic_DNA"/>
</dbReference>
<protein>
    <submittedName>
        <fullName evidence="1">Uncharacterized protein</fullName>
    </submittedName>
</protein>
<organism evidence="1 2">
    <name type="scientific">Actinomadura hallensis</name>
    <dbReference type="NCBI Taxonomy" id="337895"/>
    <lineage>
        <taxon>Bacteria</taxon>
        <taxon>Bacillati</taxon>
        <taxon>Actinomycetota</taxon>
        <taxon>Actinomycetes</taxon>
        <taxon>Streptosporangiales</taxon>
        <taxon>Thermomonosporaceae</taxon>
        <taxon>Actinomadura</taxon>
    </lineage>
</organism>
<proteinExistence type="predicted"/>
<dbReference type="AlphaFoldDB" id="A0A543INV9"/>
<reference evidence="1 2" key="1">
    <citation type="submission" date="2019-06" db="EMBL/GenBank/DDBJ databases">
        <title>Sequencing the genomes of 1000 actinobacteria strains.</title>
        <authorList>
            <person name="Klenk H.-P."/>
        </authorList>
    </citation>
    <scope>NUCLEOTIDE SEQUENCE [LARGE SCALE GENOMIC DNA]</scope>
    <source>
        <strain evidence="1 2">DSM 45043</strain>
    </source>
</reference>
<sequence length="71" mass="8035">MRDAVPKLIITRPGGTATDIIGYVVVNRRKGEVSWWRVDNLHPVRDLGGAVDRITAFMTEPTEPYRPGYRP</sequence>
<dbReference type="Proteomes" id="UP000316706">
    <property type="component" value="Unassembled WGS sequence"/>
</dbReference>
<keyword evidence="2" id="KW-1185">Reference proteome</keyword>
<comment type="caution">
    <text evidence="1">The sequence shown here is derived from an EMBL/GenBank/DDBJ whole genome shotgun (WGS) entry which is preliminary data.</text>
</comment>
<evidence type="ECO:0000313" key="1">
    <source>
        <dbReference type="EMBL" id="TQM72276.1"/>
    </source>
</evidence>
<evidence type="ECO:0000313" key="2">
    <source>
        <dbReference type="Proteomes" id="UP000316706"/>
    </source>
</evidence>
<accession>A0A543INV9</accession>